<name>A0ABR7QX08_9GAMM</name>
<comment type="caution">
    <text evidence="1">The sequence shown here is derived from an EMBL/GenBank/DDBJ whole genome shotgun (WGS) entry which is preliminary data.</text>
</comment>
<dbReference type="EMBL" id="JABURY010000012">
    <property type="protein sequence ID" value="MBC9130735.1"/>
    <property type="molecule type" value="Genomic_DNA"/>
</dbReference>
<evidence type="ECO:0000313" key="1">
    <source>
        <dbReference type="EMBL" id="MBC9130735.1"/>
    </source>
</evidence>
<proteinExistence type="predicted"/>
<dbReference type="RefSeq" id="WP_187755184.1">
    <property type="nucleotide sequence ID" value="NZ_JABURY010000012.1"/>
</dbReference>
<keyword evidence="2" id="KW-1185">Reference proteome</keyword>
<protein>
    <recommendedName>
        <fullName evidence="3">Tail fiber protein</fullName>
    </recommendedName>
</protein>
<evidence type="ECO:0000313" key="2">
    <source>
        <dbReference type="Proteomes" id="UP000651208"/>
    </source>
</evidence>
<gene>
    <name evidence="1" type="ORF">FcAc13_05355</name>
</gene>
<accession>A0ABR7QX08</accession>
<reference evidence="1 2" key="1">
    <citation type="submission" date="2020-06" db="EMBL/GenBank/DDBJ databases">
        <title>Frischella cerana isolated from Apis cerana gut homogenate.</title>
        <authorList>
            <person name="Wolter L.A."/>
            <person name="Suenami S."/>
            <person name="Miyazaki R."/>
        </authorList>
    </citation>
    <scope>NUCLEOTIDE SEQUENCE [LARGE SCALE GENOMIC DNA]</scope>
    <source>
        <strain evidence="1 2">Ac13</strain>
    </source>
</reference>
<dbReference type="Proteomes" id="UP000651208">
    <property type="component" value="Unassembled WGS sequence"/>
</dbReference>
<organism evidence="1 2">
    <name type="scientific">Frischella japonica</name>
    <dbReference type="NCBI Taxonomy" id="2741544"/>
    <lineage>
        <taxon>Bacteria</taxon>
        <taxon>Pseudomonadati</taxon>
        <taxon>Pseudomonadota</taxon>
        <taxon>Gammaproteobacteria</taxon>
        <taxon>Orbales</taxon>
        <taxon>Orbaceae</taxon>
        <taxon>Frischella</taxon>
    </lineage>
</organism>
<sequence length="464" mass="50524">MTARQNTKNPCPSNALADLNDNTIIIDEFTNSKNSHTSDRFGNKIKTIHHLSCELDQTINNIKNGERYIPNTGGTVTGTIKAKAPVVDKIPAVEKWKEGLGDKSIISSDQWAIFNGIDYPYLGGTSNMTIASWWAVGFSPLYSLDGQPQNNTVSIDCRTGTVNAKGGFYENGIKLVKEDDVVKKTLTIESNNAFRLKNIAKNISALVRFDGEGFWILFTDKNNSDGEFNHLRPFYINATTGHANFQHGVSSGGVQVLRIGDYGIGTKAMTTSSTNRPTGSAFIAIASTDDDKPKVNGGVCGFQSFSTNNSYGMQLVSTNNVTEQIRLFARAVENDKKVGDWAEFITTANINQYAPQSVVLYPGGSATNLPILNKSVRIVIDNPFKTRNALAILEINVNGEWAALNSTYSGSGAVASLLNDNKIVIQAGSTQLVDKLPSYGCTPWDNKSYIYSAPYRVRVIKLGD</sequence>
<evidence type="ECO:0008006" key="3">
    <source>
        <dbReference type="Google" id="ProtNLM"/>
    </source>
</evidence>